<keyword evidence="1" id="KW-0812">Transmembrane</keyword>
<dbReference type="RefSeq" id="WP_252766528.1">
    <property type="nucleotide sequence ID" value="NZ_CP097117.1"/>
</dbReference>
<gene>
    <name evidence="2" type="ORF">M3M40_05885</name>
</gene>
<organism evidence="2 3">
    <name type="scientific">Fructilactobacillus cliffordii</name>
    <dbReference type="NCBI Taxonomy" id="2940299"/>
    <lineage>
        <taxon>Bacteria</taxon>
        <taxon>Bacillati</taxon>
        <taxon>Bacillota</taxon>
        <taxon>Bacilli</taxon>
        <taxon>Lactobacillales</taxon>
        <taxon>Lactobacillaceae</taxon>
        <taxon>Fructilactobacillus</taxon>
    </lineage>
</organism>
<evidence type="ECO:0000313" key="3">
    <source>
        <dbReference type="Proteomes" id="UP001055911"/>
    </source>
</evidence>
<reference evidence="2" key="1">
    <citation type="submission" date="2022-05" db="EMBL/GenBank/DDBJ databases">
        <authorList>
            <person name="Oliphant S.A."/>
            <person name="Watson-Haigh N.S."/>
            <person name="Sumby K.M."/>
            <person name="Gardner J.M."/>
            <person name="Jiranek V."/>
        </authorList>
    </citation>
    <scope>NUCLEOTIDE SEQUENCE</scope>
    <source>
        <strain evidence="2">KI4_B1</strain>
    </source>
</reference>
<keyword evidence="3" id="KW-1185">Reference proteome</keyword>
<dbReference type="Proteomes" id="UP001055911">
    <property type="component" value="Chromosome"/>
</dbReference>
<protein>
    <submittedName>
        <fullName evidence="2">Uncharacterized protein</fullName>
    </submittedName>
</protein>
<feature type="transmembrane region" description="Helical" evidence="1">
    <location>
        <begin position="5"/>
        <end position="22"/>
    </location>
</feature>
<accession>A0A9Q8ZWV3</accession>
<keyword evidence="1" id="KW-0472">Membrane</keyword>
<keyword evidence="1" id="KW-1133">Transmembrane helix</keyword>
<proteinExistence type="predicted"/>
<dbReference type="EMBL" id="CP097119">
    <property type="protein sequence ID" value="USS89011.1"/>
    <property type="molecule type" value="Genomic_DNA"/>
</dbReference>
<name>A0A9Q8ZWV3_9LACO</name>
<sequence length="52" mass="6189">MKLFYWLLSLFWVITLVVFVMMPNEMGMMISMYMMIFGMLAHSIACALEHHK</sequence>
<feature type="transmembrane region" description="Helical" evidence="1">
    <location>
        <begin position="28"/>
        <end position="48"/>
    </location>
</feature>
<evidence type="ECO:0000313" key="2">
    <source>
        <dbReference type="EMBL" id="USS89011.1"/>
    </source>
</evidence>
<dbReference type="AlphaFoldDB" id="A0A9Q8ZWV3"/>
<evidence type="ECO:0000256" key="1">
    <source>
        <dbReference type="SAM" id="Phobius"/>
    </source>
</evidence>